<name>A0A8T0HHF8_CERPU</name>
<dbReference type="EMBL" id="CM026427">
    <property type="protein sequence ID" value="KAG0570625.1"/>
    <property type="molecule type" value="Genomic_DNA"/>
</dbReference>
<organism evidence="2 3">
    <name type="scientific">Ceratodon purpureus</name>
    <name type="common">Fire moss</name>
    <name type="synonym">Dicranum purpureum</name>
    <dbReference type="NCBI Taxonomy" id="3225"/>
    <lineage>
        <taxon>Eukaryota</taxon>
        <taxon>Viridiplantae</taxon>
        <taxon>Streptophyta</taxon>
        <taxon>Embryophyta</taxon>
        <taxon>Bryophyta</taxon>
        <taxon>Bryophytina</taxon>
        <taxon>Bryopsida</taxon>
        <taxon>Dicranidae</taxon>
        <taxon>Pseudoditrichales</taxon>
        <taxon>Ditrichaceae</taxon>
        <taxon>Ceratodon</taxon>
    </lineage>
</organism>
<evidence type="ECO:0000256" key="1">
    <source>
        <dbReference type="SAM" id="MobiDB-lite"/>
    </source>
</evidence>
<accession>A0A8T0HHF8</accession>
<keyword evidence="3" id="KW-1185">Reference proteome</keyword>
<protein>
    <submittedName>
        <fullName evidence="2">Uncharacterized protein</fullName>
    </submittedName>
</protein>
<reference evidence="2 3" key="1">
    <citation type="submission" date="2020-06" db="EMBL/GenBank/DDBJ databases">
        <title>WGS assembly of Ceratodon purpureus strain R40.</title>
        <authorList>
            <person name="Carey S.B."/>
            <person name="Jenkins J."/>
            <person name="Shu S."/>
            <person name="Lovell J.T."/>
            <person name="Sreedasyam A."/>
            <person name="Maumus F."/>
            <person name="Tiley G.P."/>
            <person name="Fernandez-Pozo N."/>
            <person name="Barry K."/>
            <person name="Chen C."/>
            <person name="Wang M."/>
            <person name="Lipzen A."/>
            <person name="Daum C."/>
            <person name="Saski C.A."/>
            <person name="Payton A.C."/>
            <person name="Mcbreen J.C."/>
            <person name="Conrad R.E."/>
            <person name="Kollar L.M."/>
            <person name="Olsson S."/>
            <person name="Huttunen S."/>
            <person name="Landis J.B."/>
            <person name="Wickett N.J."/>
            <person name="Johnson M.G."/>
            <person name="Rensing S.A."/>
            <person name="Grimwood J."/>
            <person name="Schmutz J."/>
            <person name="Mcdaniel S.F."/>
        </authorList>
    </citation>
    <scope>NUCLEOTIDE SEQUENCE [LARGE SCALE GENOMIC DNA]</scope>
    <source>
        <strain evidence="2 3">R40</strain>
    </source>
</reference>
<evidence type="ECO:0000313" key="3">
    <source>
        <dbReference type="Proteomes" id="UP000822688"/>
    </source>
</evidence>
<evidence type="ECO:0000313" key="2">
    <source>
        <dbReference type="EMBL" id="KAG0570625.1"/>
    </source>
</evidence>
<comment type="caution">
    <text evidence="2">The sequence shown here is derived from an EMBL/GenBank/DDBJ whole genome shotgun (WGS) entry which is preliminary data.</text>
</comment>
<dbReference type="Proteomes" id="UP000822688">
    <property type="component" value="Chromosome 6"/>
</dbReference>
<gene>
    <name evidence="2" type="ORF">KC19_6G176100</name>
</gene>
<proteinExistence type="predicted"/>
<feature type="region of interest" description="Disordered" evidence="1">
    <location>
        <begin position="1"/>
        <end position="31"/>
    </location>
</feature>
<sequence length="97" mass="11339">MSHDASRPFQSSHDWPHELHNPHTPPVATRTPSLRCLKFTASTHKPQQLREEPSEQHRTKLMFSKEGPLHEAVEKLQHEYLIRKQCDKKAKRGIDNL</sequence>
<dbReference type="AlphaFoldDB" id="A0A8T0HHF8"/>